<name>A0ABW8TIL6_9CLOT</name>
<comment type="similarity">
    <text evidence="3 11">Belongs to the PrsA family.</text>
</comment>
<evidence type="ECO:0000256" key="7">
    <source>
        <dbReference type="ARBA" id="ARBA00023136"/>
    </source>
</evidence>
<protein>
    <recommendedName>
        <fullName evidence="11">Foldase protein PrsA</fullName>
        <ecNumber evidence="11">5.2.1.8</ecNumber>
    </recommendedName>
</protein>
<dbReference type="PANTHER" id="PTHR47245:SF1">
    <property type="entry name" value="FOLDASE PROTEIN PRSA"/>
    <property type="match status" value="1"/>
</dbReference>
<feature type="domain" description="PpiC" evidence="13">
    <location>
        <begin position="193"/>
        <end position="285"/>
    </location>
</feature>
<keyword evidence="10 11" id="KW-0449">Lipoprotein</keyword>
<keyword evidence="9 11" id="KW-0413">Isomerase</keyword>
<dbReference type="InterPro" id="IPR050245">
    <property type="entry name" value="PrsA_foldase"/>
</dbReference>
<feature type="signal peptide" evidence="12">
    <location>
        <begin position="1"/>
        <end position="22"/>
    </location>
</feature>
<dbReference type="Pfam" id="PF00639">
    <property type="entry name" value="Rotamase"/>
    <property type="match status" value="1"/>
</dbReference>
<keyword evidence="8 11" id="KW-0564">Palmitate</keyword>
<dbReference type="SUPFAM" id="SSF109998">
    <property type="entry name" value="Triger factor/SurA peptide-binding domain-like"/>
    <property type="match status" value="1"/>
</dbReference>
<keyword evidence="6 11" id="KW-0697">Rotamase</keyword>
<gene>
    <name evidence="11" type="primary">prsA</name>
    <name evidence="14" type="ORF">ACJDT4_17110</name>
</gene>
<dbReference type="SUPFAM" id="SSF54534">
    <property type="entry name" value="FKBP-like"/>
    <property type="match status" value="1"/>
</dbReference>
<comment type="catalytic activity">
    <reaction evidence="1 11">
        <text>[protein]-peptidylproline (omega=180) = [protein]-peptidylproline (omega=0)</text>
        <dbReference type="Rhea" id="RHEA:16237"/>
        <dbReference type="Rhea" id="RHEA-COMP:10747"/>
        <dbReference type="Rhea" id="RHEA-COMP:10748"/>
        <dbReference type="ChEBI" id="CHEBI:83833"/>
        <dbReference type="ChEBI" id="CHEBI:83834"/>
        <dbReference type="EC" id="5.2.1.8"/>
    </reaction>
</comment>
<sequence length="334" mass="37374">MKNAKKIISALMLGMFVFSAVGCDMIEKTPEGIAKQVVAKVNDEKITKGDMDKLLKQSGVIASIEQQYGTNYSSNEEAMSALQQQKEQLLDQKVTEVLVLQKAKELKLVPSDSELDKQVTTQYNATKKNYKTESAWNTVLKNAGFTVADLKQQIRNGIIEQKVLNYIYKGISITDAQAQAYYEKNKSQYTEQPNTINVSHILLKTEDDAKKVEARLKNGEDFAKVAKEVSTDDGSKVKGGNLGNIQQGDTNYDPTFLAAAFKLSDGQVSDPVHTQFGWHVIKCIKKTTYPVKAFDKVKAEIKSTLLKQKQQTKQQDTINKWKKAASITKYEKNL</sequence>
<dbReference type="EC" id="5.2.1.8" evidence="11"/>
<keyword evidence="7 11" id="KW-0472">Membrane</keyword>
<comment type="subcellular location">
    <subcellularLocation>
        <location evidence="2 11">Cell membrane</location>
        <topology evidence="2 11">Lipid-anchor</topology>
    </subcellularLocation>
</comment>
<evidence type="ECO:0000259" key="13">
    <source>
        <dbReference type="PROSITE" id="PS50198"/>
    </source>
</evidence>
<dbReference type="NCBIfam" id="NF000809">
    <property type="entry name" value="PRK00059.1"/>
    <property type="match status" value="1"/>
</dbReference>
<comment type="caution">
    <text evidence="14">The sequence shown here is derived from an EMBL/GenBank/DDBJ whole genome shotgun (WGS) entry which is preliminary data.</text>
</comment>
<dbReference type="Gene3D" id="3.10.50.40">
    <property type="match status" value="1"/>
</dbReference>
<dbReference type="EMBL" id="JBJIAA010000015">
    <property type="protein sequence ID" value="MFL0252137.1"/>
    <property type="molecule type" value="Genomic_DNA"/>
</dbReference>
<evidence type="ECO:0000256" key="11">
    <source>
        <dbReference type="HAMAP-Rule" id="MF_01145"/>
    </source>
</evidence>
<dbReference type="Gene3D" id="1.10.4030.10">
    <property type="entry name" value="Porin chaperone SurA, peptide-binding domain"/>
    <property type="match status" value="1"/>
</dbReference>
<evidence type="ECO:0000256" key="3">
    <source>
        <dbReference type="ARBA" id="ARBA00006071"/>
    </source>
</evidence>
<reference evidence="14 15" key="1">
    <citation type="submission" date="2024-11" db="EMBL/GenBank/DDBJ databases">
        <authorList>
            <person name="Heng Y.C."/>
            <person name="Lim A.C.H."/>
            <person name="Lee J.K.Y."/>
            <person name="Kittelmann S."/>
        </authorList>
    </citation>
    <scope>NUCLEOTIDE SEQUENCE [LARGE SCALE GENOMIC DNA]</scope>
    <source>
        <strain evidence="14 15">WILCCON 0114</strain>
    </source>
</reference>
<evidence type="ECO:0000256" key="4">
    <source>
        <dbReference type="ARBA" id="ARBA00022475"/>
    </source>
</evidence>
<dbReference type="PANTHER" id="PTHR47245">
    <property type="entry name" value="PEPTIDYLPROLYL ISOMERASE"/>
    <property type="match status" value="1"/>
</dbReference>
<evidence type="ECO:0000256" key="1">
    <source>
        <dbReference type="ARBA" id="ARBA00000971"/>
    </source>
</evidence>
<dbReference type="Pfam" id="PF13624">
    <property type="entry name" value="SurA_N_3"/>
    <property type="match status" value="1"/>
</dbReference>
<dbReference type="PROSITE" id="PS50198">
    <property type="entry name" value="PPIC_PPIASE_2"/>
    <property type="match status" value="1"/>
</dbReference>
<dbReference type="PROSITE" id="PS01096">
    <property type="entry name" value="PPIC_PPIASE_1"/>
    <property type="match status" value="1"/>
</dbReference>
<keyword evidence="15" id="KW-1185">Reference proteome</keyword>
<evidence type="ECO:0000256" key="10">
    <source>
        <dbReference type="ARBA" id="ARBA00023288"/>
    </source>
</evidence>
<dbReference type="HAMAP" id="MF_01145">
    <property type="entry name" value="Foldase_PrsA"/>
    <property type="match status" value="1"/>
</dbReference>
<evidence type="ECO:0000256" key="5">
    <source>
        <dbReference type="ARBA" id="ARBA00022729"/>
    </source>
</evidence>
<evidence type="ECO:0000256" key="9">
    <source>
        <dbReference type="ARBA" id="ARBA00023235"/>
    </source>
</evidence>
<dbReference type="Proteomes" id="UP001623592">
    <property type="component" value="Unassembled WGS sequence"/>
</dbReference>
<evidence type="ECO:0000256" key="8">
    <source>
        <dbReference type="ARBA" id="ARBA00023139"/>
    </source>
</evidence>
<evidence type="ECO:0000313" key="15">
    <source>
        <dbReference type="Proteomes" id="UP001623592"/>
    </source>
</evidence>
<keyword evidence="4 11" id="KW-1003">Cell membrane</keyword>
<comment type="function">
    <text evidence="11">Plays a major role in protein secretion by helping the post-translocational extracellular folding of several secreted proteins.</text>
</comment>
<dbReference type="InterPro" id="IPR000297">
    <property type="entry name" value="PPIase_PpiC"/>
</dbReference>
<dbReference type="PROSITE" id="PS51257">
    <property type="entry name" value="PROKAR_LIPOPROTEIN"/>
    <property type="match status" value="1"/>
</dbReference>
<accession>A0ABW8TIL6</accession>
<evidence type="ECO:0000256" key="12">
    <source>
        <dbReference type="SAM" id="SignalP"/>
    </source>
</evidence>
<proteinExistence type="inferred from homology"/>
<dbReference type="InterPro" id="IPR023059">
    <property type="entry name" value="Foldase_PrsA"/>
</dbReference>
<dbReference type="InterPro" id="IPR027304">
    <property type="entry name" value="Trigger_fact/SurA_dom_sf"/>
</dbReference>
<evidence type="ECO:0000313" key="14">
    <source>
        <dbReference type="EMBL" id="MFL0252137.1"/>
    </source>
</evidence>
<keyword evidence="5 11" id="KW-0732">Signal</keyword>
<dbReference type="InterPro" id="IPR046357">
    <property type="entry name" value="PPIase_dom_sf"/>
</dbReference>
<evidence type="ECO:0000256" key="6">
    <source>
        <dbReference type="ARBA" id="ARBA00023110"/>
    </source>
</evidence>
<evidence type="ECO:0000256" key="2">
    <source>
        <dbReference type="ARBA" id="ARBA00004193"/>
    </source>
</evidence>
<feature type="chain" id="PRO_5045538419" description="Foldase protein PrsA" evidence="12">
    <location>
        <begin position="23"/>
        <end position="334"/>
    </location>
</feature>
<organism evidence="14 15">
    <name type="scientific">Clostridium neuense</name>
    <dbReference type="NCBI Taxonomy" id="1728934"/>
    <lineage>
        <taxon>Bacteria</taxon>
        <taxon>Bacillati</taxon>
        <taxon>Bacillota</taxon>
        <taxon>Clostridia</taxon>
        <taxon>Eubacteriales</taxon>
        <taxon>Clostridiaceae</taxon>
        <taxon>Clostridium</taxon>
    </lineage>
</organism>
<dbReference type="GO" id="GO:0003755">
    <property type="term" value="F:peptidyl-prolyl cis-trans isomerase activity"/>
    <property type="evidence" value="ECO:0007669"/>
    <property type="project" value="UniProtKB-EC"/>
</dbReference>
<dbReference type="InterPro" id="IPR023058">
    <property type="entry name" value="PPIase_PpiC_CS"/>
</dbReference>
<dbReference type="RefSeq" id="WP_406788787.1">
    <property type="nucleotide sequence ID" value="NZ_JBJIAA010000015.1"/>
</dbReference>